<dbReference type="GO" id="GO:0008270">
    <property type="term" value="F:zinc ion binding"/>
    <property type="evidence" value="ECO:0007669"/>
    <property type="project" value="UniProtKB-KW"/>
</dbReference>
<reference evidence="12" key="1">
    <citation type="submission" date="2011-05" db="EMBL/GenBank/DDBJ databases">
        <authorList>
            <person name="Richards S.R."/>
            <person name="Qu J."/>
            <person name="Jiang H."/>
            <person name="Jhangiani S.N."/>
            <person name="Agravi P."/>
            <person name="Goodspeed R."/>
            <person name="Gross S."/>
            <person name="Mandapat C."/>
            <person name="Jackson L."/>
            <person name="Mathew T."/>
            <person name="Pu L."/>
            <person name="Thornton R."/>
            <person name="Saada N."/>
            <person name="Wilczek-Boney K.B."/>
            <person name="Lee S."/>
            <person name="Kovar C."/>
            <person name="Wu Y."/>
            <person name="Scherer S.E."/>
            <person name="Worley K.C."/>
            <person name="Muzny D.M."/>
            <person name="Gibbs R."/>
        </authorList>
    </citation>
    <scope>NUCLEOTIDE SEQUENCE</scope>
    <source>
        <strain evidence="12">Brora</strain>
    </source>
</reference>
<dbReference type="CDD" id="cd04010">
    <property type="entry name" value="C2B_RasA3"/>
    <property type="match status" value="1"/>
</dbReference>
<keyword evidence="12" id="KW-1185">Reference proteome</keyword>
<dbReference type="Gene3D" id="1.10.506.10">
    <property type="entry name" value="GTPase Activation - p120gap, domain 1"/>
    <property type="match status" value="1"/>
</dbReference>
<sequence length="873" mass="99775">MMISAVPRHQLRPDESAQRWNKMAADSSSVRVEERLRVKIGEAKNLPPRSHGSVGSRDPYCAISLDQEEIFRTATAEKTLSPFFGEEFQFEIPRKFRFFSVYMYDRDRPLKQDKVLGKVAIKKEELHKYHGKDHWFPIVPVDVDSEVQGKVHVAIRLEQCAKGNSGFHAPKLSVRVVECNDLTITSGACDPYATVTLWSSLSRNETKRTKVRKKTICPQFDETFTFELPNKLHTYNEGNIYNATTEEDLGRVELQVAVWHDSSGVFGSVFLGEVKICLQGLTLSQGHDAWYFLQPRDNTKSTKPQHGSLRLKIQYTSDHVFSSSFYDPLRNLILNSPNVDPVTSSAAYILGEIVSNKMDAAHPLVRVFLHHGQLNYLLRALAKWEISKVTDINTIFRGNTLVSKCMDEFMRLAGLHYLHETLKGTLDQVLNERKCCEIDPTRIREGDNIDVNKQNLSEYVVRILNAITNSALACPPVMCEVFAEIKELAVQCFPENKEVRYTVISGFIFLRFFAPAILGPKLFELSNEPHDAQTTRTLTLISKTVQSLGNLVSSRCPQQIFKEDYMISLYKDLITEENIENLRKFLEIISSCSVMNHHRDVPVILKEGTMIKRAQGRKKFGFKNFKRRYFCLTTQELFYAKAKGEEPLCNIGINNILAVEKLQEESFKMKNMFQVIQSERALYIQANNCVEEKEWLDILTKICQSNKNRLKEYHPCAFIGGHWMCCKLMSETAPGCAPVSVNLSPDIKVNIDSDREVERIHSLFIENSKKLEMLSRACESQAVYTGEKFSAIPGFVIEDTQSLYQTIRELTTCIIRLEQEHDQHMRNITRTTRYGSEQAPIGDDNYLMMATQNSRLQGSRENTSNGTIDHDKS</sequence>
<dbReference type="SMART" id="SM00107">
    <property type="entry name" value="BTK"/>
    <property type="match status" value="1"/>
</dbReference>
<dbReference type="SMART" id="SM00323">
    <property type="entry name" value="RasGAP"/>
    <property type="match status" value="1"/>
</dbReference>
<dbReference type="OMA" id="CKEEYMA"/>
<dbReference type="Gene3D" id="2.60.40.150">
    <property type="entry name" value="C2 domain"/>
    <property type="match status" value="2"/>
</dbReference>
<dbReference type="InterPro" id="IPR011993">
    <property type="entry name" value="PH-like_dom_sf"/>
</dbReference>
<evidence type="ECO:0000256" key="2">
    <source>
        <dbReference type="ARBA" id="ARBA00022723"/>
    </source>
</evidence>
<feature type="domain" description="Ras-GAP" evidence="10">
    <location>
        <begin position="356"/>
        <end position="550"/>
    </location>
</feature>
<dbReference type="CDD" id="cd05128">
    <property type="entry name" value="RasGAP_GAP1_like"/>
    <property type="match status" value="1"/>
</dbReference>
<dbReference type="GO" id="GO:0035556">
    <property type="term" value="P:intracellular signal transduction"/>
    <property type="evidence" value="ECO:0007669"/>
    <property type="project" value="InterPro"/>
</dbReference>
<dbReference type="eggNOG" id="KOG2059">
    <property type="taxonomic scope" value="Eukaryota"/>
</dbReference>
<dbReference type="Pfam" id="PF00616">
    <property type="entry name" value="RasGAP"/>
    <property type="match status" value="2"/>
</dbReference>
<dbReference type="EMBL" id="JH431584">
    <property type="status" value="NOT_ANNOTATED_CDS"/>
    <property type="molecule type" value="Genomic_DNA"/>
</dbReference>
<dbReference type="EnsemblMetazoa" id="SMAR005168-RA">
    <property type="protein sequence ID" value="SMAR005168-PA"/>
    <property type="gene ID" value="SMAR005168"/>
</dbReference>
<dbReference type="InterPro" id="IPR001936">
    <property type="entry name" value="RasGAP_dom"/>
</dbReference>
<keyword evidence="5" id="KW-0862">Zinc</keyword>
<dbReference type="PROSITE" id="PS50004">
    <property type="entry name" value="C2"/>
    <property type="match status" value="2"/>
</dbReference>
<dbReference type="Gene3D" id="2.30.29.30">
    <property type="entry name" value="Pleckstrin-homology domain (PH domain)/Phosphotyrosine-binding domain (PTB)"/>
    <property type="match status" value="1"/>
</dbReference>
<dbReference type="InterPro" id="IPR023152">
    <property type="entry name" value="RasGAP_CS"/>
</dbReference>
<dbReference type="STRING" id="126957.T1IVH0"/>
<evidence type="ECO:0000256" key="5">
    <source>
        <dbReference type="ARBA" id="ARBA00022833"/>
    </source>
</evidence>
<accession>T1IVH0</accession>
<keyword evidence="3" id="KW-0677">Repeat</keyword>
<evidence type="ECO:0000256" key="4">
    <source>
        <dbReference type="ARBA" id="ARBA00022771"/>
    </source>
</evidence>
<feature type="domain" description="C2" evidence="9">
    <location>
        <begin position="147"/>
        <end position="291"/>
    </location>
</feature>
<dbReference type="InterPro" id="IPR001849">
    <property type="entry name" value="PH_domain"/>
</dbReference>
<dbReference type="Proteomes" id="UP000014500">
    <property type="component" value="Unassembled WGS sequence"/>
</dbReference>
<dbReference type="SUPFAM" id="SSF49562">
    <property type="entry name" value="C2 domain (Calcium/lipid-binding domain, CaLB)"/>
    <property type="match status" value="2"/>
</dbReference>
<dbReference type="SUPFAM" id="SSF48350">
    <property type="entry name" value="GTPase activation domain, GAP"/>
    <property type="match status" value="1"/>
</dbReference>
<evidence type="ECO:0000259" key="9">
    <source>
        <dbReference type="PROSITE" id="PS50004"/>
    </source>
</evidence>
<protein>
    <recommendedName>
        <fullName evidence="13">Ras GTPase-activating protein 3</fullName>
    </recommendedName>
</protein>
<evidence type="ECO:0000256" key="6">
    <source>
        <dbReference type="PROSITE-ProRule" id="PRU00432"/>
    </source>
</evidence>
<evidence type="ECO:0000256" key="3">
    <source>
        <dbReference type="ARBA" id="ARBA00022737"/>
    </source>
</evidence>
<dbReference type="PANTHER" id="PTHR10194:SF148">
    <property type="entry name" value="GTPASE-ACTIVATING PROTEIN"/>
    <property type="match status" value="1"/>
</dbReference>
<evidence type="ECO:0000313" key="11">
    <source>
        <dbReference type="EnsemblMetazoa" id="SMAR005168-PA"/>
    </source>
</evidence>
<dbReference type="SUPFAM" id="SSF50729">
    <property type="entry name" value="PH domain-like"/>
    <property type="match status" value="1"/>
</dbReference>
<dbReference type="Pfam" id="PF00169">
    <property type="entry name" value="PH"/>
    <property type="match status" value="1"/>
</dbReference>
<dbReference type="InterPro" id="IPR008936">
    <property type="entry name" value="Rho_GTPase_activation_prot"/>
</dbReference>
<evidence type="ECO:0000259" key="8">
    <source>
        <dbReference type="PROSITE" id="PS50003"/>
    </source>
</evidence>
<keyword evidence="4 6" id="KW-0863">Zinc-finger</keyword>
<evidence type="ECO:0000256" key="7">
    <source>
        <dbReference type="SAM" id="MobiDB-lite"/>
    </source>
</evidence>
<organism evidence="11 12">
    <name type="scientific">Strigamia maritima</name>
    <name type="common">European centipede</name>
    <name type="synonym">Geophilus maritimus</name>
    <dbReference type="NCBI Taxonomy" id="126957"/>
    <lineage>
        <taxon>Eukaryota</taxon>
        <taxon>Metazoa</taxon>
        <taxon>Ecdysozoa</taxon>
        <taxon>Arthropoda</taxon>
        <taxon>Myriapoda</taxon>
        <taxon>Chilopoda</taxon>
        <taxon>Pleurostigmophora</taxon>
        <taxon>Geophilomorpha</taxon>
        <taxon>Linotaeniidae</taxon>
        <taxon>Strigamia</taxon>
    </lineage>
</organism>
<evidence type="ECO:0000313" key="12">
    <source>
        <dbReference type="Proteomes" id="UP000014500"/>
    </source>
</evidence>
<dbReference type="PROSITE" id="PS00509">
    <property type="entry name" value="RAS_GTPASE_ACTIV_1"/>
    <property type="match status" value="1"/>
</dbReference>
<dbReference type="PhylomeDB" id="T1IVH0"/>
<dbReference type="PROSITE" id="PS50018">
    <property type="entry name" value="RAS_GTPASE_ACTIV_2"/>
    <property type="match status" value="1"/>
</dbReference>
<dbReference type="SMART" id="SM00233">
    <property type="entry name" value="PH"/>
    <property type="match status" value="1"/>
</dbReference>
<name>T1IVH0_STRMM</name>
<dbReference type="Pfam" id="PF00779">
    <property type="entry name" value="BTK"/>
    <property type="match status" value="1"/>
</dbReference>
<dbReference type="SMART" id="SM00239">
    <property type="entry name" value="C2"/>
    <property type="match status" value="2"/>
</dbReference>
<dbReference type="InterPro" id="IPR001562">
    <property type="entry name" value="Znf_Btk_motif"/>
</dbReference>
<dbReference type="InterPro" id="IPR000008">
    <property type="entry name" value="C2_dom"/>
</dbReference>
<feature type="compositionally biased region" description="Polar residues" evidence="7">
    <location>
        <begin position="853"/>
        <end position="867"/>
    </location>
</feature>
<dbReference type="PROSITE" id="PS50003">
    <property type="entry name" value="PH_DOMAIN"/>
    <property type="match status" value="1"/>
</dbReference>
<dbReference type="HOGENOM" id="CLU_008096_1_1_1"/>
<evidence type="ECO:0008006" key="13">
    <source>
        <dbReference type="Google" id="ProtNLM"/>
    </source>
</evidence>
<proteinExistence type="predicted"/>
<evidence type="ECO:0000256" key="1">
    <source>
        <dbReference type="ARBA" id="ARBA00022468"/>
    </source>
</evidence>
<dbReference type="GO" id="GO:0005096">
    <property type="term" value="F:GTPase activator activity"/>
    <property type="evidence" value="ECO:0007669"/>
    <property type="project" value="UniProtKB-KW"/>
</dbReference>
<dbReference type="AlphaFoldDB" id="T1IVH0"/>
<reference evidence="11" key="2">
    <citation type="submission" date="2015-02" db="UniProtKB">
        <authorList>
            <consortium name="EnsemblMetazoa"/>
        </authorList>
    </citation>
    <scope>IDENTIFICATION</scope>
</reference>
<feature type="domain" description="C2" evidence="9">
    <location>
        <begin position="15"/>
        <end position="136"/>
    </location>
</feature>
<dbReference type="PROSITE" id="PS51113">
    <property type="entry name" value="ZF_BTK"/>
    <property type="match status" value="1"/>
</dbReference>
<dbReference type="CDD" id="cd08401">
    <property type="entry name" value="C2A_RasA2_RasA3"/>
    <property type="match status" value="1"/>
</dbReference>
<feature type="domain" description="PH" evidence="8">
    <location>
        <begin position="603"/>
        <end position="704"/>
    </location>
</feature>
<dbReference type="InterPro" id="IPR035892">
    <property type="entry name" value="C2_domain_sf"/>
</dbReference>
<dbReference type="InterPro" id="IPR039360">
    <property type="entry name" value="Ras_GTPase"/>
</dbReference>
<keyword evidence="1" id="KW-0343">GTPase activation</keyword>
<feature type="region of interest" description="Disordered" evidence="7">
    <location>
        <begin position="853"/>
        <end position="873"/>
    </location>
</feature>
<dbReference type="Pfam" id="PF00168">
    <property type="entry name" value="C2"/>
    <property type="match status" value="2"/>
</dbReference>
<evidence type="ECO:0000259" key="10">
    <source>
        <dbReference type="PROSITE" id="PS50018"/>
    </source>
</evidence>
<dbReference type="PANTHER" id="PTHR10194">
    <property type="entry name" value="RAS GTPASE-ACTIVATING PROTEINS"/>
    <property type="match status" value="1"/>
</dbReference>
<keyword evidence="2" id="KW-0479">Metal-binding</keyword>